<sequence length="149" mass="17101">MRIQIQKLSYRDIDSFIELLDVFEEVFEMKNFEMPSVEHLEELLGKDDFFVFVARSEGTIVGGLTAYSLTQYFSKSPLLYIYDVAVMKRHQRKGIGKKLIMGIKDYCKDSDIGEIIVQADEADEHAIEFYQSTGAKAAKVVQFYYALNG</sequence>
<dbReference type="OrthoDB" id="9797178at2"/>
<dbReference type="SUPFAM" id="SSF55729">
    <property type="entry name" value="Acyl-CoA N-acyltransferases (Nat)"/>
    <property type="match status" value="1"/>
</dbReference>
<protein>
    <submittedName>
        <fullName evidence="2">Acetyltransferase, GNAT family</fullName>
    </submittedName>
</protein>
<organism evidence="2 3">
    <name type="scientific">Cytophaga hutchinsonii (strain ATCC 33406 / DSM 1761 / CIP 103989 / NBRC 15051 / NCIMB 9469 / D465)</name>
    <dbReference type="NCBI Taxonomy" id="269798"/>
    <lineage>
        <taxon>Bacteria</taxon>
        <taxon>Pseudomonadati</taxon>
        <taxon>Bacteroidota</taxon>
        <taxon>Cytophagia</taxon>
        <taxon>Cytophagales</taxon>
        <taxon>Cytophagaceae</taxon>
        <taxon>Cytophaga</taxon>
    </lineage>
</organism>
<dbReference type="Pfam" id="PF00583">
    <property type="entry name" value="Acetyltransf_1"/>
    <property type="match status" value="1"/>
</dbReference>
<dbReference type="Gene3D" id="3.40.630.30">
    <property type="match status" value="1"/>
</dbReference>
<dbReference type="InterPro" id="IPR039143">
    <property type="entry name" value="GNPNAT1-like"/>
</dbReference>
<feature type="domain" description="N-acetyltransferase" evidence="1">
    <location>
        <begin position="3"/>
        <end position="149"/>
    </location>
</feature>
<dbReference type="KEGG" id="chu:CHU_0641"/>
<dbReference type="EMBL" id="CP000383">
    <property type="protein sequence ID" value="ABG57928.1"/>
    <property type="molecule type" value="Genomic_DNA"/>
</dbReference>
<evidence type="ECO:0000313" key="2">
    <source>
        <dbReference type="EMBL" id="ABG57928.1"/>
    </source>
</evidence>
<evidence type="ECO:0000313" key="3">
    <source>
        <dbReference type="Proteomes" id="UP000001822"/>
    </source>
</evidence>
<dbReference type="PANTHER" id="PTHR13355:SF15">
    <property type="entry name" value="GCN5-RELATED N-ACETYLTRANSFERASE 3, CHLOROPLASTIC"/>
    <property type="match status" value="1"/>
</dbReference>
<dbReference type="InterPro" id="IPR016181">
    <property type="entry name" value="Acyl_CoA_acyltransferase"/>
</dbReference>
<name>A0A6N4SNP6_CYTH3</name>
<dbReference type="Proteomes" id="UP000001822">
    <property type="component" value="Chromosome"/>
</dbReference>
<dbReference type="PROSITE" id="PS51186">
    <property type="entry name" value="GNAT"/>
    <property type="match status" value="1"/>
</dbReference>
<proteinExistence type="predicted"/>
<accession>A0A6N4SNP6</accession>
<reference evidence="2 3" key="1">
    <citation type="journal article" date="2007" name="Appl. Environ. Microbiol.">
        <title>Genome sequence of the cellulolytic gliding bacterium Cytophaga hutchinsonii.</title>
        <authorList>
            <person name="Xie G."/>
            <person name="Bruce D.C."/>
            <person name="Challacombe J.F."/>
            <person name="Chertkov O."/>
            <person name="Detter J.C."/>
            <person name="Gilna P."/>
            <person name="Han C.S."/>
            <person name="Lucas S."/>
            <person name="Misra M."/>
            <person name="Myers G.L."/>
            <person name="Richardson P."/>
            <person name="Tapia R."/>
            <person name="Thayer N."/>
            <person name="Thompson L.S."/>
            <person name="Brettin T.S."/>
            <person name="Henrissat B."/>
            <person name="Wilson D.B."/>
            <person name="McBride M.J."/>
        </authorList>
    </citation>
    <scope>NUCLEOTIDE SEQUENCE [LARGE SCALE GENOMIC DNA]</scope>
    <source>
        <strain evidence="3">ATCC 33406 / DSM 1761 / CIP 103989 / NBRC 15051 / NCIMB 9469 / D465</strain>
    </source>
</reference>
<dbReference type="CDD" id="cd04301">
    <property type="entry name" value="NAT_SF"/>
    <property type="match status" value="1"/>
</dbReference>
<dbReference type="InterPro" id="IPR000182">
    <property type="entry name" value="GNAT_dom"/>
</dbReference>
<dbReference type="RefSeq" id="WP_011584044.1">
    <property type="nucleotide sequence ID" value="NC_008255.1"/>
</dbReference>
<keyword evidence="3" id="KW-1185">Reference proteome</keyword>
<dbReference type="PANTHER" id="PTHR13355">
    <property type="entry name" value="GLUCOSAMINE 6-PHOSPHATE N-ACETYLTRANSFERASE"/>
    <property type="match status" value="1"/>
</dbReference>
<dbReference type="AlphaFoldDB" id="A0A6N4SNP6"/>
<evidence type="ECO:0000259" key="1">
    <source>
        <dbReference type="PROSITE" id="PS51186"/>
    </source>
</evidence>
<dbReference type="GO" id="GO:0008080">
    <property type="term" value="F:N-acetyltransferase activity"/>
    <property type="evidence" value="ECO:0007669"/>
    <property type="project" value="TreeGrafter"/>
</dbReference>
<dbReference type="SMR" id="A0A6N4SNP6"/>
<gene>
    <name evidence="2" type="ordered locus">CHU_0641</name>
</gene>